<evidence type="ECO:0000256" key="1">
    <source>
        <dbReference type="SAM" id="Phobius"/>
    </source>
</evidence>
<keyword evidence="1" id="KW-0472">Membrane</keyword>
<dbReference type="AlphaFoldDB" id="A0A2K6LLL4"/>
<dbReference type="GeneTree" id="ENSGT00950000182923"/>
<keyword evidence="3" id="KW-1185">Reference proteome</keyword>
<evidence type="ECO:0000313" key="3">
    <source>
        <dbReference type="Proteomes" id="UP000233180"/>
    </source>
</evidence>
<gene>
    <name evidence="2" type="primary">GAL3ST4</name>
</gene>
<dbReference type="Ensembl" id="ENSRBIT00000048326.1">
    <property type="protein sequence ID" value="ENSRBIP00000024423.1"/>
    <property type="gene ID" value="ENSRBIG00000036109.1"/>
</dbReference>
<accession>A0A2K6LLL4</accession>
<reference evidence="2" key="3">
    <citation type="submission" date="2025-09" db="UniProtKB">
        <authorList>
            <consortium name="Ensembl"/>
        </authorList>
    </citation>
    <scope>IDENTIFICATION</scope>
</reference>
<dbReference type="Proteomes" id="UP000233180">
    <property type="component" value="Unassembled WGS sequence"/>
</dbReference>
<feature type="transmembrane region" description="Helical" evidence="1">
    <location>
        <begin position="20"/>
        <end position="39"/>
    </location>
</feature>
<keyword evidence="1" id="KW-0812">Transmembrane</keyword>
<protein>
    <submittedName>
        <fullName evidence="2">Galactose-3-O-sulfotransferase 4</fullName>
    </submittedName>
</protein>
<proteinExistence type="predicted"/>
<reference evidence="2 3" key="1">
    <citation type="submission" date="2016-06" db="EMBL/GenBank/DDBJ databases">
        <title>Genome of Rhinopithecus bieti.</title>
        <authorList>
            <person name="Wu"/>
            <person name="C.-I. and Zhang"/>
            <person name="Y."/>
        </authorList>
    </citation>
    <scope>NUCLEOTIDE SEQUENCE</scope>
</reference>
<keyword evidence="1" id="KW-1133">Transmembrane helix</keyword>
<reference evidence="2" key="2">
    <citation type="submission" date="2025-08" db="UniProtKB">
        <authorList>
            <consortium name="Ensembl"/>
        </authorList>
    </citation>
    <scope>IDENTIFICATION</scope>
</reference>
<sequence length="222" mass="24685">MGPLSPARTLRLWGPRSLGVALGVFMTIGFALQLLGGPFQRRYFRSCLLTASFFPLSETQRLWLALPSPIINPPHQPSASHHPWLPSWPILEPSTGLEPVGTTTLATYYGLTLACPFPQRRGPREGVFIPPETPTPDSCRCRSCLLVLALEPKPSIPMPSSILFPLLLIITARYQALPLSIWGLHPSSSGVWPGWTLSLTWSWWLSTSMSHWFCWRMPCAGV</sequence>
<evidence type="ECO:0000313" key="2">
    <source>
        <dbReference type="Ensembl" id="ENSRBIP00000024423.1"/>
    </source>
</evidence>
<organism evidence="2 3">
    <name type="scientific">Rhinopithecus bieti</name>
    <name type="common">Black snub-nosed monkey</name>
    <name type="synonym">Pygathrix bieti</name>
    <dbReference type="NCBI Taxonomy" id="61621"/>
    <lineage>
        <taxon>Eukaryota</taxon>
        <taxon>Metazoa</taxon>
        <taxon>Chordata</taxon>
        <taxon>Craniata</taxon>
        <taxon>Vertebrata</taxon>
        <taxon>Euteleostomi</taxon>
        <taxon>Mammalia</taxon>
        <taxon>Eutheria</taxon>
        <taxon>Euarchontoglires</taxon>
        <taxon>Primates</taxon>
        <taxon>Haplorrhini</taxon>
        <taxon>Catarrhini</taxon>
        <taxon>Cercopithecidae</taxon>
        <taxon>Colobinae</taxon>
        <taxon>Rhinopithecus</taxon>
    </lineage>
</organism>
<name>A0A2K6LLL4_RHIBE</name>